<organism evidence="2 3">
    <name type="scientific">Yoonia rhodophyticola</name>
    <dbReference type="NCBI Taxonomy" id="3137370"/>
    <lineage>
        <taxon>Bacteria</taxon>
        <taxon>Pseudomonadati</taxon>
        <taxon>Pseudomonadota</taxon>
        <taxon>Alphaproteobacteria</taxon>
        <taxon>Rhodobacterales</taxon>
        <taxon>Paracoccaceae</taxon>
        <taxon>Yoonia</taxon>
    </lineage>
</organism>
<feature type="chain" id="PRO_5043039654" evidence="1">
    <location>
        <begin position="28"/>
        <end position="175"/>
    </location>
</feature>
<dbReference type="Gene3D" id="2.30.30.40">
    <property type="entry name" value="SH3 Domains"/>
    <property type="match status" value="1"/>
</dbReference>
<dbReference type="Proteomes" id="UP001470809">
    <property type="component" value="Chromosome"/>
</dbReference>
<dbReference type="KEGG" id="yrh:AABB31_20470"/>
<dbReference type="InterPro" id="IPR010466">
    <property type="entry name" value="DUF1058"/>
</dbReference>
<evidence type="ECO:0000256" key="1">
    <source>
        <dbReference type="SAM" id="SignalP"/>
    </source>
</evidence>
<keyword evidence="1" id="KW-0732">Signal</keyword>
<name>A0AAN0M964_9RHOB</name>
<dbReference type="Pfam" id="PF06347">
    <property type="entry name" value="SH3_4"/>
    <property type="match status" value="2"/>
</dbReference>
<sequence>MATLIRWRGILRVALCVALFSAGAAHAQQSTAPALGPETNLPLPRFVSLKASEANVRRGPSLSHRIDWVFQRRNMPLQVVAEYGHWRRVIDKDGQGGWVHYTMLSGSRTVLISGDTTPLRARPEPDALENAMLEPGVIARLGSCDPNWCRLTAGGYKGWVTKSAIWGVGAAEIRE</sequence>
<reference evidence="2" key="1">
    <citation type="submission" date="2024-08" db="EMBL/GenBank/DDBJ databases">
        <title>Phylogenomic analyses of a clade within the roseobacter group suggest taxonomic reassignments of species of the genera Aestuariivita, Citreicella, Loktanella, Nautella, Pelagibaca, Ruegeria, Thalassobius, Thiobacimonas and Tropicibacter, and the proposal o.</title>
        <authorList>
            <person name="Jeon C.O."/>
        </authorList>
    </citation>
    <scope>NUCLEOTIDE SEQUENCE</scope>
    <source>
        <strain evidence="2">SS1-5</strain>
    </source>
</reference>
<dbReference type="AlphaFoldDB" id="A0AAN0M964"/>
<accession>A0AAN0M964</accession>
<feature type="signal peptide" evidence="1">
    <location>
        <begin position="1"/>
        <end position="27"/>
    </location>
</feature>
<evidence type="ECO:0000313" key="2">
    <source>
        <dbReference type="EMBL" id="WZU67295.1"/>
    </source>
</evidence>
<keyword evidence="3" id="KW-1185">Reference proteome</keyword>
<dbReference type="RefSeq" id="WP_342076606.1">
    <property type="nucleotide sequence ID" value="NZ_CP151767.2"/>
</dbReference>
<dbReference type="EMBL" id="CP151767">
    <property type="protein sequence ID" value="WZU67295.1"/>
    <property type="molecule type" value="Genomic_DNA"/>
</dbReference>
<protein>
    <submittedName>
        <fullName evidence="2">SH3 domain-containing protein</fullName>
    </submittedName>
</protein>
<evidence type="ECO:0000313" key="3">
    <source>
        <dbReference type="Proteomes" id="UP001470809"/>
    </source>
</evidence>
<gene>
    <name evidence="2" type="ORF">AABB31_20470</name>
</gene>
<proteinExistence type="predicted"/>